<dbReference type="AlphaFoldDB" id="A0A813B299"/>
<dbReference type="Proteomes" id="UP000601435">
    <property type="component" value="Unassembled WGS sequence"/>
</dbReference>
<reference evidence="1" key="1">
    <citation type="submission" date="2021-02" db="EMBL/GenBank/DDBJ databases">
        <authorList>
            <person name="Dougan E. K."/>
            <person name="Rhodes N."/>
            <person name="Thang M."/>
            <person name="Chan C."/>
        </authorList>
    </citation>
    <scope>NUCLEOTIDE SEQUENCE</scope>
</reference>
<dbReference type="EMBL" id="CAJNJA010065995">
    <property type="protein sequence ID" value="CAE7887611.1"/>
    <property type="molecule type" value="Genomic_DNA"/>
</dbReference>
<proteinExistence type="predicted"/>
<evidence type="ECO:0000313" key="2">
    <source>
        <dbReference type="Proteomes" id="UP000601435"/>
    </source>
</evidence>
<accession>A0A813B299</accession>
<name>A0A813B299_9DINO</name>
<protein>
    <submittedName>
        <fullName evidence="1">Uncharacterized protein</fullName>
    </submittedName>
</protein>
<comment type="caution">
    <text evidence="1">The sequence shown here is derived from an EMBL/GenBank/DDBJ whole genome shotgun (WGS) entry which is preliminary data.</text>
</comment>
<gene>
    <name evidence="1" type="ORF">SNEC2469_LOCUS29384</name>
</gene>
<evidence type="ECO:0000313" key="1">
    <source>
        <dbReference type="EMBL" id="CAE7887611.1"/>
    </source>
</evidence>
<organism evidence="1 2">
    <name type="scientific">Symbiodinium necroappetens</name>
    <dbReference type="NCBI Taxonomy" id="1628268"/>
    <lineage>
        <taxon>Eukaryota</taxon>
        <taxon>Sar</taxon>
        <taxon>Alveolata</taxon>
        <taxon>Dinophyceae</taxon>
        <taxon>Suessiales</taxon>
        <taxon>Symbiodiniaceae</taxon>
        <taxon>Symbiodinium</taxon>
    </lineage>
</organism>
<dbReference type="OrthoDB" id="444352at2759"/>
<sequence length="82" mass="9866">MCRSHSRRKELDVPEWLKKEWQSGDKGQIARQLQDANFNRADFIKRMEVTVSRKNEKEVLVDEGWYTKQEMMDDLGWSETFV</sequence>
<keyword evidence="2" id="KW-1185">Reference proteome</keyword>